<accession>A0A1J4MWM1</accession>
<sequence length="337" mass="37963">MRVLLLVIALTITNGSLIRLYPANGDDVKTNSYSNTSHLNLLRNNYLHSSTLNSSFNNNLEHTEISQDFLGRIMEMNNQDVSKESAIDQVRETNKEQKKTNESDFIYNGTKLLTIIFFVLIVFMSLVVILFSITQKYIKKISDKFVNQDSCENEGIDWNEVNYNTNLTLNTVELSNIENIVVSNFQNRQHSKRRHSLAPDSTDNLSVIPRPRSASSLPFVQTLIENLDDVSTTTDSRSSKNNGANITLKTFLKKRDTLLDSVSKDNAIDGNRSLSSSGNLGDQEHELESGESPKSASTVVAIQMGDFLARWNPRRDSRLYTKDEDTPVSAIQAISRF</sequence>
<evidence type="ECO:0000256" key="3">
    <source>
        <dbReference type="SAM" id="SignalP"/>
    </source>
</evidence>
<evidence type="ECO:0000313" key="4">
    <source>
        <dbReference type="EMBL" id="OII77452.1"/>
    </source>
</evidence>
<feature type="chain" id="PRO_5013357609" evidence="3">
    <location>
        <begin position="16"/>
        <end position="337"/>
    </location>
</feature>
<comment type="caution">
    <text evidence="4">The sequence shown here is derived from an EMBL/GenBank/DDBJ whole genome shotgun (WGS) entry which is preliminary data.</text>
</comment>
<feature type="transmembrane region" description="Helical" evidence="2">
    <location>
        <begin position="112"/>
        <end position="134"/>
    </location>
</feature>
<evidence type="ECO:0000256" key="2">
    <source>
        <dbReference type="SAM" id="Phobius"/>
    </source>
</evidence>
<dbReference type="OrthoDB" id="343254at2759"/>
<keyword evidence="5" id="KW-1185">Reference proteome</keyword>
<evidence type="ECO:0000256" key="1">
    <source>
        <dbReference type="SAM" id="MobiDB-lite"/>
    </source>
</evidence>
<keyword evidence="2" id="KW-0812">Transmembrane</keyword>
<keyword evidence="2" id="KW-0472">Membrane</keyword>
<dbReference type="AlphaFoldDB" id="A0A1J4MWM1"/>
<name>A0A1J4MWM1_9CRYT</name>
<protein>
    <submittedName>
        <fullName evidence="4">Uncharacterized protein</fullName>
    </submittedName>
</protein>
<feature type="region of interest" description="Disordered" evidence="1">
    <location>
        <begin position="265"/>
        <end position="296"/>
    </location>
</feature>
<dbReference type="Proteomes" id="UP000186804">
    <property type="component" value="Unassembled WGS sequence"/>
</dbReference>
<gene>
    <name evidence="4" type="ORF">cand_017270</name>
</gene>
<feature type="signal peptide" evidence="3">
    <location>
        <begin position="1"/>
        <end position="15"/>
    </location>
</feature>
<dbReference type="VEuPathDB" id="CryptoDB:cand_017270"/>
<organism evidence="4 5">
    <name type="scientific">Cryptosporidium andersoni</name>
    <dbReference type="NCBI Taxonomy" id="117008"/>
    <lineage>
        <taxon>Eukaryota</taxon>
        <taxon>Sar</taxon>
        <taxon>Alveolata</taxon>
        <taxon>Apicomplexa</taxon>
        <taxon>Conoidasida</taxon>
        <taxon>Coccidia</taxon>
        <taxon>Eucoccidiorida</taxon>
        <taxon>Eimeriorina</taxon>
        <taxon>Cryptosporidiidae</taxon>
        <taxon>Cryptosporidium</taxon>
    </lineage>
</organism>
<reference evidence="4 5" key="1">
    <citation type="submission" date="2016-10" db="EMBL/GenBank/DDBJ databases">
        <title>Reductive evolution of mitochondrial metabolism and differential evolution of invasion-related proteins in Cryptosporidium.</title>
        <authorList>
            <person name="Liu S."/>
            <person name="Roellig D.M."/>
            <person name="Guo Y."/>
            <person name="Li N."/>
            <person name="Frace M.A."/>
            <person name="Tang K."/>
            <person name="Zhang L."/>
            <person name="Feng Y."/>
            <person name="Xiao L."/>
        </authorList>
    </citation>
    <scope>NUCLEOTIDE SEQUENCE [LARGE SCALE GENOMIC DNA]</scope>
    <source>
        <strain evidence="4">30847</strain>
    </source>
</reference>
<evidence type="ECO:0000313" key="5">
    <source>
        <dbReference type="Proteomes" id="UP000186804"/>
    </source>
</evidence>
<dbReference type="EMBL" id="LRBS01000035">
    <property type="protein sequence ID" value="OII77452.1"/>
    <property type="molecule type" value="Genomic_DNA"/>
</dbReference>
<keyword evidence="3" id="KW-0732">Signal</keyword>
<dbReference type="GeneID" id="92365912"/>
<feature type="compositionally biased region" description="Low complexity" evidence="1">
    <location>
        <begin position="270"/>
        <end position="281"/>
    </location>
</feature>
<dbReference type="RefSeq" id="XP_067069298.1">
    <property type="nucleotide sequence ID" value="XM_067211961.1"/>
</dbReference>
<keyword evidence="2" id="KW-1133">Transmembrane helix</keyword>
<proteinExistence type="predicted"/>